<dbReference type="KEGG" id="tmar:MARIT_1438"/>
<dbReference type="Pfam" id="PF04134">
    <property type="entry name" value="DCC1-like"/>
    <property type="match status" value="1"/>
</dbReference>
<organism evidence="2 3">
    <name type="scientific">Tenacibaculum maritimum NCIMB 2154</name>
    <dbReference type="NCBI Taxonomy" id="1349785"/>
    <lineage>
        <taxon>Bacteria</taxon>
        <taxon>Pseudomonadati</taxon>
        <taxon>Bacteroidota</taxon>
        <taxon>Flavobacteriia</taxon>
        <taxon>Flavobacteriales</taxon>
        <taxon>Flavobacteriaceae</taxon>
        <taxon>Tenacibaculum</taxon>
    </lineage>
</organism>
<keyword evidence="3" id="KW-1185">Reference proteome</keyword>
<name>A0A2H1E911_9FLAO</name>
<dbReference type="GeneID" id="47722958"/>
<evidence type="ECO:0000313" key="3">
    <source>
        <dbReference type="Proteomes" id="UP000231564"/>
    </source>
</evidence>
<evidence type="ECO:0000313" key="2">
    <source>
        <dbReference type="EMBL" id="SFZ82091.1"/>
    </source>
</evidence>
<dbReference type="AlphaFoldDB" id="A0A2H1E911"/>
<keyword evidence="1" id="KW-0812">Transmembrane</keyword>
<evidence type="ECO:0000256" key="1">
    <source>
        <dbReference type="SAM" id="Phobius"/>
    </source>
</evidence>
<dbReference type="GO" id="GO:0015035">
    <property type="term" value="F:protein-disulfide reductase activity"/>
    <property type="evidence" value="ECO:0007669"/>
    <property type="project" value="InterPro"/>
</dbReference>
<sequence>MKSIIIFYDNHCPNCTRFTKVVGRLDWFNLIITKELRNLNHINQFSSIDIKIAKGKMASSIDNKWYYGYDSIFLIFKRIPVFWFFVPLLYLLKIANLGELLYNELAIKRKIIPVNCGPTNCSMNSKK</sequence>
<accession>A0A2H1E911</accession>
<dbReference type="Proteomes" id="UP000231564">
    <property type="component" value="Chromosome MARIT"/>
</dbReference>
<keyword evidence="1" id="KW-1133">Transmembrane helix</keyword>
<proteinExistence type="predicted"/>
<feature type="transmembrane region" description="Helical" evidence="1">
    <location>
        <begin position="72"/>
        <end position="92"/>
    </location>
</feature>
<keyword evidence="1" id="KW-0472">Membrane</keyword>
<gene>
    <name evidence="2" type="ORF">MARIT_1438</name>
</gene>
<reference evidence="2 3" key="1">
    <citation type="submission" date="2016-11" db="EMBL/GenBank/DDBJ databases">
        <authorList>
            <person name="Jaros S."/>
            <person name="Januszkiewicz K."/>
            <person name="Wedrychowicz H."/>
        </authorList>
    </citation>
    <scope>NUCLEOTIDE SEQUENCE [LARGE SCALE GENOMIC DNA]</scope>
    <source>
        <strain evidence="2">NCIMB 2154T</strain>
    </source>
</reference>
<dbReference type="InterPro" id="IPR007263">
    <property type="entry name" value="DCC1-like"/>
</dbReference>
<dbReference type="RefSeq" id="WP_100211122.1">
    <property type="nucleotide sequence ID" value="NZ_CP138495.1"/>
</dbReference>
<dbReference type="EMBL" id="LT634361">
    <property type="protein sequence ID" value="SFZ82091.1"/>
    <property type="molecule type" value="Genomic_DNA"/>
</dbReference>
<dbReference type="OrthoDB" id="1260738at2"/>
<protein>
    <recommendedName>
        <fullName evidence="4">DUF393 domain-containing protein</fullName>
    </recommendedName>
</protein>
<evidence type="ECO:0008006" key="4">
    <source>
        <dbReference type="Google" id="ProtNLM"/>
    </source>
</evidence>